<evidence type="ECO:0000256" key="1">
    <source>
        <dbReference type="SAM" id="MobiDB-lite"/>
    </source>
</evidence>
<proteinExistence type="predicted"/>
<dbReference type="OrthoDB" id="1108954at2759"/>
<protein>
    <submittedName>
        <fullName evidence="3">Uncharacterized protein LOC108858351</fullName>
    </submittedName>
</protein>
<organism evidence="2 3">
    <name type="scientific">Raphanus sativus</name>
    <name type="common">Radish</name>
    <name type="synonym">Raphanus raphanistrum var. sativus</name>
    <dbReference type="NCBI Taxonomy" id="3726"/>
    <lineage>
        <taxon>Eukaryota</taxon>
        <taxon>Viridiplantae</taxon>
        <taxon>Streptophyta</taxon>
        <taxon>Embryophyta</taxon>
        <taxon>Tracheophyta</taxon>
        <taxon>Spermatophyta</taxon>
        <taxon>Magnoliopsida</taxon>
        <taxon>eudicotyledons</taxon>
        <taxon>Gunneridae</taxon>
        <taxon>Pentapetalae</taxon>
        <taxon>rosids</taxon>
        <taxon>malvids</taxon>
        <taxon>Brassicales</taxon>
        <taxon>Brassicaceae</taxon>
        <taxon>Brassiceae</taxon>
        <taxon>Raphanus</taxon>
    </lineage>
</organism>
<dbReference type="RefSeq" id="XP_056862249.1">
    <property type="nucleotide sequence ID" value="XM_057006269.1"/>
</dbReference>
<reference evidence="3" key="2">
    <citation type="submission" date="2025-08" db="UniProtKB">
        <authorList>
            <consortium name="RefSeq"/>
        </authorList>
    </citation>
    <scope>IDENTIFICATION</scope>
    <source>
        <tissue evidence="3">Leaf</tissue>
    </source>
</reference>
<keyword evidence="2" id="KW-1185">Reference proteome</keyword>
<feature type="region of interest" description="Disordered" evidence="1">
    <location>
        <begin position="1"/>
        <end position="41"/>
    </location>
</feature>
<dbReference type="AlphaFoldDB" id="A0A9W3DEJ7"/>
<name>A0A9W3DEJ7_RAPSA</name>
<evidence type="ECO:0000313" key="3">
    <source>
        <dbReference type="RefSeq" id="XP_056862249.1"/>
    </source>
</evidence>
<reference evidence="2" key="1">
    <citation type="journal article" date="2019" name="Database">
        <title>The radish genome database (RadishGD): an integrated information resource for radish genomics.</title>
        <authorList>
            <person name="Yu H.J."/>
            <person name="Baek S."/>
            <person name="Lee Y.J."/>
            <person name="Cho A."/>
            <person name="Mun J.H."/>
        </authorList>
    </citation>
    <scope>NUCLEOTIDE SEQUENCE [LARGE SCALE GENOMIC DNA]</scope>
    <source>
        <strain evidence="2">cv. WK10039</strain>
    </source>
</reference>
<gene>
    <name evidence="3" type="primary">LOC108858351</name>
</gene>
<evidence type="ECO:0000313" key="2">
    <source>
        <dbReference type="Proteomes" id="UP000504610"/>
    </source>
</evidence>
<sequence length="269" mass="30019">MACEDRRPAGRTAKACASCGSGLGSTSRDRVPHGPVPQRPALNMTAAGRDKAGRFIFAGLRLHRSRHHHRLSPHWSPPSLSISLALSLCFEFVLVTGRWTRQRSLVVEESEVRDALRHLSTLFLSKKRPLSSHGNDSHRLPLISHFLPPKIFFDRSVFHFQHGPGLLPPCHGCFPSRGYAANPCIPPRFPLRSINELLHLRRNRDMVKIVVSPIFIMMRLTSKAPAPSIYGIIFLLDSPAIQKLITWTWNSTTSSPSVALCILATDCLF</sequence>
<dbReference type="Proteomes" id="UP000504610">
    <property type="component" value="Chromosome 3"/>
</dbReference>
<dbReference type="KEGG" id="rsz:108858351"/>
<accession>A0A9W3DEJ7</accession>
<dbReference type="GeneID" id="108858351"/>